<dbReference type="PANTHER" id="PTHR46082:SF6">
    <property type="entry name" value="AAA+ ATPASE DOMAIN-CONTAINING PROTEIN-RELATED"/>
    <property type="match status" value="1"/>
</dbReference>
<accession>A0AAD7FRW0</accession>
<dbReference type="AlphaFoldDB" id="A0AAD7FRW0"/>
<proteinExistence type="predicted"/>
<evidence type="ECO:0000259" key="1">
    <source>
        <dbReference type="Pfam" id="PF25000"/>
    </source>
</evidence>
<dbReference type="Gene3D" id="1.25.40.10">
    <property type="entry name" value="Tetratricopeptide repeat domain"/>
    <property type="match status" value="1"/>
</dbReference>
<name>A0AAD7FRW0_MYCRO</name>
<dbReference type="Proteomes" id="UP001221757">
    <property type="component" value="Unassembled WGS sequence"/>
</dbReference>
<evidence type="ECO:0000313" key="2">
    <source>
        <dbReference type="EMBL" id="KAJ7635644.1"/>
    </source>
</evidence>
<dbReference type="EMBL" id="JARKIE010000469">
    <property type="protein sequence ID" value="KAJ7635644.1"/>
    <property type="molecule type" value="Genomic_DNA"/>
</dbReference>
<dbReference type="Pfam" id="PF13424">
    <property type="entry name" value="TPR_12"/>
    <property type="match status" value="1"/>
</dbReference>
<protein>
    <recommendedName>
        <fullName evidence="1">DUF7779 domain-containing protein</fullName>
    </recommendedName>
</protein>
<dbReference type="SUPFAM" id="SSF48452">
    <property type="entry name" value="TPR-like"/>
    <property type="match status" value="1"/>
</dbReference>
<dbReference type="PANTHER" id="PTHR46082">
    <property type="entry name" value="ATP/GTP-BINDING PROTEIN-RELATED"/>
    <property type="match status" value="1"/>
</dbReference>
<dbReference type="Pfam" id="PF25000">
    <property type="entry name" value="DUF7779"/>
    <property type="match status" value="1"/>
</dbReference>
<keyword evidence="3" id="KW-1185">Reference proteome</keyword>
<organism evidence="2 3">
    <name type="scientific">Mycena rosella</name>
    <name type="common">Pink bonnet</name>
    <name type="synonym">Agaricus rosellus</name>
    <dbReference type="NCBI Taxonomy" id="1033263"/>
    <lineage>
        <taxon>Eukaryota</taxon>
        <taxon>Fungi</taxon>
        <taxon>Dikarya</taxon>
        <taxon>Basidiomycota</taxon>
        <taxon>Agaricomycotina</taxon>
        <taxon>Agaricomycetes</taxon>
        <taxon>Agaricomycetidae</taxon>
        <taxon>Agaricales</taxon>
        <taxon>Marasmiineae</taxon>
        <taxon>Mycenaceae</taxon>
        <taxon>Mycena</taxon>
    </lineage>
</organism>
<reference evidence="2" key="1">
    <citation type="submission" date="2023-03" db="EMBL/GenBank/DDBJ databases">
        <title>Massive genome expansion in bonnet fungi (Mycena s.s.) driven by repeated elements and novel gene families across ecological guilds.</title>
        <authorList>
            <consortium name="Lawrence Berkeley National Laboratory"/>
            <person name="Harder C.B."/>
            <person name="Miyauchi S."/>
            <person name="Viragh M."/>
            <person name="Kuo A."/>
            <person name="Thoen E."/>
            <person name="Andreopoulos B."/>
            <person name="Lu D."/>
            <person name="Skrede I."/>
            <person name="Drula E."/>
            <person name="Henrissat B."/>
            <person name="Morin E."/>
            <person name="Kohler A."/>
            <person name="Barry K."/>
            <person name="LaButti K."/>
            <person name="Morin E."/>
            <person name="Salamov A."/>
            <person name="Lipzen A."/>
            <person name="Mereny Z."/>
            <person name="Hegedus B."/>
            <person name="Baldrian P."/>
            <person name="Stursova M."/>
            <person name="Weitz H."/>
            <person name="Taylor A."/>
            <person name="Grigoriev I.V."/>
            <person name="Nagy L.G."/>
            <person name="Martin F."/>
            <person name="Kauserud H."/>
        </authorList>
    </citation>
    <scope>NUCLEOTIDE SEQUENCE</scope>
    <source>
        <strain evidence="2">CBHHK067</strain>
    </source>
</reference>
<sequence length="338" mass="38968">MPWNCCLKVLVKKSRLANKVIAAEIVKALWYLPLAIIQAGAFISKSGALDKYLDIYKENRAQLLREKPSQSHDDYASTVYTTWQISFDQLSEPAKTLLQLWSFLHHEGIPEEIFSYASTYKSRPHGPTAEELKKPLEFLSHFMGPNFLWDSFHFMEVTNEIRAYSLVTFDPSKKSFSVHPLVHSWTRTTLMDTKSYHHSMVAIVGMAIAEIPWQDMQLASIKLLPHVDFLIRGNGNVKPDFRYEYGGLYWLVGRLKDAEQLELAVLEDRRDILGDDHPDTLYAMGGLASIYYKLGELKEAEELDTAVLESGVRSWERTIQTPCWLWVSWHRHITSWVS</sequence>
<dbReference type="InterPro" id="IPR011990">
    <property type="entry name" value="TPR-like_helical_dom_sf"/>
</dbReference>
<dbReference type="InterPro" id="IPR053137">
    <property type="entry name" value="NLR-like"/>
</dbReference>
<comment type="caution">
    <text evidence="2">The sequence shown here is derived from an EMBL/GenBank/DDBJ whole genome shotgun (WGS) entry which is preliminary data.</text>
</comment>
<evidence type="ECO:0000313" key="3">
    <source>
        <dbReference type="Proteomes" id="UP001221757"/>
    </source>
</evidence>
<gene>
    <name evidence="2" type="ORF">B0H17DRAFT_1279709</name>
</gene>
<dbReference type="InterPro" id="IPR056681">
    <property type="entry name" value="DUF7779"/>
</dbReference>
<feature type="domain" description="DUF7779" evidence="1">
    <location>
        <begin position="86"/>
        <end position="193"/>
    </location>
</feature>